<dbReference type="AlphaFoldDB" id="A0A2P8IF03"/>
<feature type="transmembrane region" description="Helical" evidence="1">
    <location>
        <begin position="124"/>
        <end position="142"/>
    </location>
</feature>
<feature type="transmembrane region" description="Helical" evidence="1">
    <location>
        <begin position="85"/>
        <end position="103"/>
    </location>
</feature>
<dbReference type="EMBL" id="PYAX01000002">
    <property type="protein sequence ID" value="PSL57037.1"/>
    <property type="molecule type" value="Genomic_DNA"/>
</dbReference>
<keyword evidence="3" id="KW-1185">Reference proteome</keyword>
<dbReference type="RefSeq" id="WP_106614058.1">
    <property type="nucleotide sequence ID" value="NZ_PYAX01000002.1"/>
</dbReference>
<sequence>MRVRPTRPGEVRRLPSLRAPAAASRPAGTSVLHAVAVVGSPVALATSLMVYYGWVRTRAKAEKLGYDSALLDFSVQDYLLRSVDVLFVPLTLLVLIALGLHWAHQRVVLPTVRHRRLGTALPRVLTGTALLLGLGLVVLTVLRPHIAGTWFPYVLTLALVSALYADVLRRHVGHSRVMAPSLRVLALLALGLTVFWDTERIATAVGEGQANNIAADPDQLVAVTVHSAKRLATNLPGVVETPVTSPGAHAKFRYDGLRLVQRSGNRYFLVGTGWDPAHRRVMLLKETDDLHLEFSR</sequence>
<name>A0A2P8IF03_SACCR</name>
<accession>A0A2P8IF03</accession>
<dbReference type="Proteomes" id="UP000241118">
    <property type="component" value="Unassembled WGS sequence"/>
</dbReference>
<evidence type="ECO:0000256" key="1">
    <source>
        <dbReference type="SAM" id="Phobius"/>
    </source>
</evidence>
<protein>
    <submittedName>
        <fullName evidence="2">Uncharacterized protein</fullName>
    </submittedName>
</protein>
<keyword evidence="1" id="KW-1133">Transmembrane helix</keyword>
<keyword evidence="1" id="KW-0812">Transmembrane</keyword>
<reference evidence="2 3" key="1">
    <citation type="submission" date="2018-03" db="EMBL/GenBank/DDBJ databases">
        <title>Genomic Encyclopedia of Type Strains, Phase III (KMG-III): the genomes of soil and plant-associated and newly described type strains.</title>
        <authorList>
            <person name="Whitman W."/>
        </authorList>
    </citation>
    <scope>NUCLEOTIDE SEQUENCE [LARGE SCALE GENOMIC DNA]</scope>
    <source>
        <strain evidence="2 3">CGMCC 4.7097</strain>
    </source>
</reference>
<comment type="caution">
    <text evidence="2">The sequence shown here is derived from an EMBL/GenBank/DDBJ whole genome shotgun (WGS) entry which is preliminary data.</text>
</comment>
<gene>
    <name evidence="2" type="ORF">B0I31_10214</name>
</gene>
<feature type="transmembrane region" description="Helical" evidence="1">
    <location>
        <begin position="148"/>
        <end position="165"/>
    </location>
</feature>
<dbReference type="OrthoDB" id="4350047at2"/>
<feature type="transmembrane region" description="Helical" evidence="1">
    <location>
        <begin position="31"/>
        <end position="54"/>
    </location>
</feature>
<proteinExistence type="predicted"/>
<evidence type="ECO:0000313" key="2">
    <source>
        <dbReference type="EMBL" id="PSL57037.1"/>
    </source>
</evidence>
<organism evidence="2 3">
    <name type="scientific">Saccharothrix carnea</name>
    <dbReference type="NCBI Taxonomy" id="1280637"/>
    <lineage>
        <taxon>Bacteria</taxon>
        <taxon>Bacillati</taxon>
        <taxon>Actinomycetota</taxon>
        <taxon>Actinomycetes</taxon>
        <taxon>Pseudonocardiales</taxon>
        <taxon>Pseudonocardiaceae</taxon>
        <taxon>Saccharothrix</taxon>
    </lineage>
</organism>
<keyword evidence="1" id="KW-0472">Membrane</keyword>
<evidence type="ECO:0000313" key="3">
    <source>
        <dbReference type="Proteomes" id="UP000241118"/>
    </source>
</evidence>